<dbReference type="STRING" id="5722.A2DIZ8"/>
<dbReference type="OrthoDB" id="405996at2759"/>
<dbReference type="SMR" id="A2DIZ8"/>
<keyword evidence="3" id="KW-1185">Reference proteome</keyword>
<dbReference type="VEuPathDB" id="TrichDB:TVAGG3_0483870"/>
<dbReference type="RefSeq" id="XP_001580559.1">
    <property type="nucleotide sequence ID" value="XM_001580509.1"/>
</dbReference>
<dbReference type="KEGG" id="tva:5465087"/>
<dbReference type="PROSITE" id="PS50275">
    <property type="entry name" value="SAC"/>
    <property type="match status" value="1"/>
</dbReference>
<evidence type="ECO:0000259" key="1">
    <source>
        <dbReference type="PROSITE" id="PS50275"/>
    </source>
</evidence>
<proteinExistence type="predicted"/>
<accession>A2DIZ8</accession>
<dbReference type="PANTHER" id="PTHR46817:SF1">
    <property type="entry name" value="SAC DOMAIN-CONTAINING PROTEIN"/>
    <property type="match status" value="1"/>
</dbReference>
<dbReference type="EMBL" id="DS113206">
    <property type="protein sequence ID" value="EAY19573.1"/>
    <property type="molecule type" value="Genomic_DNA"/>
</dbReference>
<organism evidence="2 3">
    <name type="scientific">Trichomonas vaginalis (strain ATCC PRA-98 / G3)</name>
    <dbReference type="NCBI Taxonomy" id="412133"/>
    <lineage>
        <taxon>Eukaryota</taxon>
        <taxon>Metamonada</taxon>
        <taxon>Parabasalia</taxon>
        <taxon>Trichomonadida</taxon>
        <taxon>Trichomonadidae</taxon>
        <taxon>Trichomonas</taxon>
    </lineage>
</organism>
<evidence type="ECO:0000313" key="3">
    <source>
        <dbReference type="Proteomes" id="UP000001542"/>
    </source>
</evidence>
<dbReference type="Pfam" id="PF02383">
    <property type="entry name" value="Syja_N"/>
    <property type="match status" value="1"/>
</dbReference>
<dbReference type="Proteomes" id="UP000001542">
    <property type="component" value="Unassembled WGS sequence"/>
</dbReference>
<feature type="domain" description="SAC" evidence="1">
    <location>
        <begin position="127"/>
        <end position="455"/>
    </location>
</feature>
<dbReference type="VEuPathDB" id="TrichDB:TVAG_228360"/>
<dbReference type="GO" id="GO:0016791">
    <property type="term" value="F:phosphatase activity"/>
    <property type="evidence" value="ECO:0007669"/>
    <property type="project" value="InterPro"/>
</dbReference>
<dbReference type="InterPro" id="IPR002013">
    <property type="entry name" value="SAC_dom"/>
</dbReference>
<dbReference type="eggNOG" id="KOG1888">
    <property type="taxonomic scope" value="Eukaryota"/>
</dbReference>
<reference evidence="2" key="1">
    <citation type="submission" date="2006-10" db="EMBL/GenBank/DDBJ databases">
        <authorList>
            <person name="Amadeo P."/>
            <person name="Zhao Q."/>
            <person name="Wortman J."/>
            <person name="Fraser-Liggett C."/>
            <person name="Carlton J."/>
        </authorList>
    </citation>
    <scope>NUCLEOTIDE SEQUENCE</scope>
    <source>
        <strain evidence="2">G3</strain>
    </source>
</reference>
<name>A2DIZ8_TRIV3</name>
<dbReference type="PANTHER" id="PTHR46817">
    <property type="entry name" value="PHOSPHOINOSITIDE PHOSPHATASE SAC9-RELATED"/>
    <property type="match status" value="1"/>
</dbReference>
<dbReference type="AlphaFoldDB" id="A2DIZ8"/>
<dbReference type="GO" id="GO:0046488">
    <property type="term" value="P:phosphatidylinositol metabolic process"/>
    <property type="evidence" value="ECO:0000318"/>
    <property type="project" value="GO_Central"/>
</dbReference>
<evidence type="ECO:0000313" key="2">
    <source>
        <dbReference type="EMBL" id="EAY19573.1"/>
    </source>
</evidence>
<sequence length="1045" mass="119103">MVSVELYQTKHGFVHLLIKPSSDPETYVVTVDSTTGNPMFVGIPMDDIFPDYGLAISYITEKFESKLRLKGEGLIGMAQADNQVFIAIIDKSETSGVLPGGHTIKVVKHVTFYSINTSNNKQAKNPFEDFQLNDNHYFCETYDLTRLYPSKFKPYEPDESFCWNNGWTKPFKDMGIRNCCITLMQGIGYTYEGPEKEYKIAHLCRRSSVNPGTRYAARGLNSKGSPGNEVEAELIFFKGENWVSVRWRRGSIPIHWATVLNSKVSSPIHCVDKENYFEGTPEYFISLKERFGVPDIRCVSLLQTNEGHSEAEILEYFKTAITRLYDAGVDNVFYTPFDLNQRLHEDGSGEAMNDFVSYIGPMMDDAGFNIGQGLEIKELQKSLLRFNCADSLDRTNLATFYFALFVTAKWCRENGYANKVDENALPNEVVPQHIIDFLAKSFVECGNIVAMLYTNTPAIKVKAIKKFSPSLENTSNDTAITLQRRLENVMNDHVRQRTIELWTDPTPLTWSHRLSHTYIRVIEGAPHMIVENTVSAFKLEKGTLIIGLQTPMLLTAVLVMFLPARDESPHFMKIETGLTIDDLSEIANLTLPTIENAMWSRYRVGMQEKWGYSHKGNKFIRFIKFTFSEEKPIVIGNIKIEAKSCPSQAGIITLQDCKQPDEQTLKRFDYGFNGFVNSKRTLSDALSLEKLRLGLHVPDEIRVELALKSGISPWQCDSFSRITAASNDFCCNCMKKLQENEMIYRMRQAWLLQGLIVEEDKLGQPKTINICQNCIDEIFAYSHGTEPYEDAYRTAVKPPKSPTITLPFNEVVDSTKDISSNTQAFVYKGNDKILTEKFEVKDSLHFTLSFTPNSILSFVCFDTDTEFQVKIQDKICQKVALSDNRIIYKLEEPLISNLVDFEISCDGVHSVDNFRVFGSVMEINEQNPIDIKNYQGKVISYDIPVQMFTDGNIRQEKCQILDKNPIHKFVVEMRVGGPNNLSFVIQFKSQGKTVYEKKIILPETSPGNRMSFKTDCTQPCDAVVVNYLDRTSFFRQPLFRFIYKK</sequence>
<reference evidence="2" key="2">
    <citation type="journal article" date="2007" name="Science">
        <title>Draft genome sequence of the sexually transmitted pathogen Trichomonas vaginalis.</title>
        <authorList>
            <person name="Carlton J.M."/>
            <person name="Hirt R.P."/>
            <person name="Silva J.C."/>
            <person name="Delcher A.L."/>
            <person name="Schatz M."/>
            <person name="Zhao Q."/>
            <person name="Wortman J.R."/>
            <person name="Bidwell S.L."/>
            <person name="Alsmark U.C.M."/>
            <person name="Besteiro S."/>
            <person name="Sicheritz-Ponten T."/>
            <person name="Noel C.J."/>
            <person name="Dacks J.B."/>
            <person name="Foster P.G."/>
            <person name="Simillion C."/>
            <person name="Van de Peer Y."/>
            <person name="Miranda-Saavedra D."/>
            <person name="Barton G.J."/>
            <person name="Westrop G.D."/>
            <person name="Mueller S."/>
            <person name="Dessi D."/>
            <person name="Fiori P.L."/>
            <person name="Ren Q."/>
            <person name="Paulsen I."/>
            <person name="Zhang H."/>
            <person name="Bastida-Corcuera F.D."/>
            <person name="Simoes-Barbosa A."/>
            <person name="Brown M.T."/>
            <person name="Hayes R.D."/>
            <person name="Mukherjee M."/>
            <person name="Okumura C.Y."/>
            <person name="Schneider R."/>
            <person name="Smith A.J."/>
            <person name="Vanacova S."/>
            <person name="Villalvazo M."/>
            <person name="Haas B.J."/>
            <person name="Pertea M."/>
            <person name="Feldblyum T.V."/>
            <person name="Utterback T.R."/>
            <person name="Shu C.L."/>
            <person name="Osoegawa K."/>
            <person name="de Jong P.J."/>
            <person name="Hrdy I."/>
            <person name="Horvathova L."/>
            <person name="Zubacova Z."/>
            <person name="Dolezal P."/>
            <person name="Malik S.B."/>
            <person name="Logsdon J.M. Jr."/>
            <person name="Henze K."/>
            <person name="Gupta A."/>
            <person name="Wang C.C."/>
            <person name="Dunne R.L."/>
            <person name="Upcroft J.A."/>
            <person name="Upcroft P."/>
            <person name="White O."/>
            <person name="Salzberg S.L."/>
            <person name="Tang P."/>
            <person name="Chiu C.-H."/>
            <person name="Lee Y.-S."/>
            <person name="Embley T.M."/>
            <person name="Coombs G.H."/>
            <person name="Mottram J.C."/>
            <person name="Tachezy J."/>
            <person name="Fraser-Liggett C.M."/>
            <person name="Johnson P.J."/>
        </authorList>
    </citation>
    <scope>NUCLEOTIDE SEQUENCE [LARGE SCALE GENOMIC DNA]</scope>
    <source>
        <strain evidence="2">G3</strain>
    </source>
</reference>
<protein>
    <submittedName>
        <fullName evidence="2">SacI homology domain containing protein</fullName>
    </submittedName>
</protein>
<dbReference type="InParanoid" id="A2DIZ8"/>
<gene>
    <name evidence="2" type="ORF">TVAG_228360</name>
</gene>